<evidence type="ECO:0000256" key="6">
    <source>
        <dbReference type="ARBA" id="ARBA00023125"/>
    </source>
</evidence>
<keyword evidence="7" id="KW-0233">DNA recombination</keyword>
<dbReference type="GO" id="GO:0007059">
    <property type="term" value="P:chromosome segregation"/>
    <property type="evidence" value="ECO:0007669"/>
    <property type="project" value="UniProtKB-KW"/>
</dbReference>
<dbReference type="EMBL" id="LAZR01052061">
    <property type="protein sequence ID" value="KKK83797.1"/>
    <property type="molecule type" value="Genomic_DNA"/>
</dbReference>
<dbReference type="GO" id="GO:0015074">
    <property type="term" value="P:DNA integration"/>
    <property type="evidence" value="ECO:0007669"/>
    <property type="project" value="UniProtKB-KW"/>
</dbReference>
<evidence type="ECO:0000259" key="10">
    <source>
        <dbReference type="PROSITE" id="PS51900"/>
    </source>
</evidence>
<dbReference type="GO" id="GO:0005737">
    <property type="term" value="C:cytoplasm"/>
    <property type="evidence" value="ECO:0007669"/>
    <property type="project" value="UniProtKB-SubCell"/>
</dbReference>
<dbReference type="PROSITE" id="PS51900">
    <property type="entry name" value="CB"/>
    <property type="match status" value="1"/>
</dbReference>
<name>A0A0F8YQV6_9ZZZZ</name>
<keyword evidence="4" id="KW-0159">Chromosome partition</keyword>
<dbReference type="Gene3D" id="1.10.150.130">
    <property type="match status" value="1"/>
</dbReference>
<keyword evidence="8" id="KW-0131">Cell cycle</keyword>
<gene>
    <name evidence="11" type="ORF">LCGC14_2789780</name>
</gene>
<dbReference type="PANTHER" id="PTHR30349">
    <property type="entry name" value="PHAGE INTEGRASE-RELATED"/>
    <property type="match status" value="1"/>
</dbReference>
<keyword evidence="6" id="KW-0238">DNA-binding</keyword>
<accession>A0A0F8YQV6</accession>
<evidence type="ECO:0000256" key="5">
    <source>
        <dbReference type="ARBA" id="ARBA00022908"/>
    </source>
</evidence>
<dbReference type="GO" id="GO:0003677">
    <property type="term" value="F:DNA binding"/>
    <property type="evidence" value="ECO:0007669"/>
    <property type="project" value="UniProtKB-KW"/>
</dbReference>
<evidence type="ECO:0000256" key="2">
    <source>
        <dbReference type="ARBA" id="ARBA00022490"/>
    </source>
</evidence>
<sequence length="254" mass="29125">MKIKEFLKSIEGLSVNTVKTYEQTLWQLHSTIKGDEPTTEDIYSFLVKYQASSLHRHQAAIKAYLEFTQGPNTWPFNSRQFRRKKQRILRYVSPEAIKDILDATENADHRMFVKTLFLLGCRISELMSIKIPKITSAGVHVVTKGGNEYIKVTTKDFNTELKAYAKNKKGNIFPHTYSYYDQLFKKLAKAAGHAEVTLHMLRHGRAIDLLRKGMKPTDLQQFLGHVSFNTTAIYLQIDAQDLGAELEKVEKNGQ</sequence>
<dbReference type="AlphaFoldDB" id="A0A0F8YQV6"/>
<dbReference type="InterPro" id="IPR050090">
    <property type="entry name" value="Tyrosine_recombinase_XerCD"/>
</dbReference>
<dbReference type="GO" id="GO:0006310">
    <property type="term" value="P:DNA recombination"/>
    <property type="evidence" value="ECO:0007669"/>
    <property type="project" value="UniProtKB-KW"/>
</dbReference>
<keyword evidence="5" id="KW-0229">DNA integration</keyword>
<protein>
    <recommendedName>
        <fullName evidence="12">Tyr recombinase domain-containing protein</fullName>
    </recommendedName>
</protein>
<evidence type="ECO:0000256" key="1">
    <source>
        <dbReference type="ARBA" id="ARBA00004496"/>
    </source>
</evidence>
<evidence type="ECO:0000256" key="3">
    <source>
        <dbReference type="ARBA" id="ARBA00022618"/>
    </source>
</evidence>
<evidence type="ECO:0000256" key="4">
    <source>
        <dbReference type="ARBA" id="ARBA00022829"/>
    </source>
</evidence>
<dbReference type="InterPro" id="IPR010998">
    <property type="entry name" value="Integrase_recombinase_N"/>
</dbReference>
<dbReference type="PROSITE" id="PS51898">
    <property type="entry name" value="TYR_RECOMBINASE"/>
    <property type="match status" value="1"/>
</dbReference>
<dbReference type="SUPFAM" id="SSF56349">
    <property type="entry name" value="DNA breaking-rejoining enzymes"/>
    <property type="match status" value="1"/>
</dbReference>
<comment type="caution">
    <text evidence="11">The sequence shown here is derived from an EMBL/GenBank/DDBJ whole genome shotgun (WGS) entry which is preliminary data.</text>
</comment>
<dbReference type="InterPro" id="IPR013762">
    <property type="entry name" value="Integrase-like_cat_sf"/>
</dbReference>
<keyword evidence="3" id="KW-0132">Cell division</keyword>
<keyword evidence="2" id="KW-0963">Cytoplasm</keyword>
<dbReference type="PANTHER" id="PTHR30349:SF77">
    <property type="entry name" value="TYROSINE RECOMBINASE XERC"/>
    <property type="match status" value="1"/>
</dbReference>
<comment type="subcellular location">
    <subcellularLocation>
        <location evidence="1">Cytoplasm</location>
    </subcellularLocation>
</comment>
<feature type="domain" description="Core-binding (CB)" evidence="10">
    <location>
        <begin position="1"/>
        <end position="69"/>
    </location>
</feature>
<dbReference type="Gene3D" id="1.10.443.10">
    <property type="entry name" value="Intergrase catalytic core"/>
    <property type="match status" value="1"/>
</dbReference>
<evidence type="ECO:0000259" key="9">
    <source>
        <dbReference type="PROSITE" id="PS51898"/>
    </source>
</evidence>
<proteinExistence type="predicted"/>
<dbReference type="InterPro" id="IPR002104">
    <property type="entry name" value="Integrase_catalytic"/>
</dbReference>
<feature type="domain" description="Tyr recombinase" evidence="9">
    <location>
        <begin position="87"/>
        <end position="247"/>
    </location>
</feature>
<dbReference type="InterPro" id="IPR011010">
    <property type="entry name" value="DNA_brk_join_enz"/>
</dbReference>
<organism evidence="11">
    <name type="scientific">marine sediment metagenome</name>
    <dbReference type="NCBI Taxonomy" id="412755"/>
    <lineage>
        <taxon>unclassified sequences</taxon>
        <taxon>metagenomes</taxon>
        <taxon>ecological metagenomes</taxon>
    </lineage>
</organism>
<evidence type="ECO:0000256" key="7">
    <source>
        <dbReference type="ARBA" id="ARBA00023172"/>
    </source>
</evidence>
<reference evidence="11" key="1">
    <citation type="journal article" date="2015" name="Nature">
        <title>Complex archaea that bridge the gap between prokaryotes and eukaryotes.</title>
        <authorList>
            <person name="Spang A."/>
            <person name="Saw J.H."/>
            <person name="Jorgensen S.L."/>
            <person name="Zaremba-Niedzwiedzka K."/>
            <person name="Martijn J."/>
            <person name="Lind A.E."/>
            <person name="van Eijk R."/>
            <person name="Schleper C."/>
            <person name="Guy L."/>
            <person name="Ettema T.J."/>
        </authorList>
    </citation>
    <scope>NUCLEOTIDE SEQUENCE</scope>
</reference>
<dbReference type="CDD" id="cd00397">
    <property type="entry name" value="DNA_BRE_C"/>
    <property type="match status" value="1"/>
</dbReference>
<evidence type="ECO:0000313" key="11">
    <source>
        <dbReference type="EMBL" id="KKK83797.1"/>
    </source>
</evidence>
<evidence type="ECO:0000256" key="8">
    <source>
        <dbReference type="ARBA" id="ARBA00023306"/>
    </source>
</evidence>
<dbReference type="GO" id="GO:0051301">
    <property type="term" value="P:cell division"/>
    <property type="evidence" value="ECO:0007669"/>
    <property type="project" value="UniProtKB-KW"/>
</dbReference>
<dbReference type="InterPro" id="IPR044068">
    <property type="entry name" value="CB"/>
</dbReference>
<evidence type="ECO:0008006" key="12">
    <source>
        <dbReference type="Google" id="ProtNLM"/>
    </source>
</evidence>
<dbReference type="Pfam" id="PF00589">
    <property type="entry name" value="Phage_integrase"/>
    <property type="match status" value="1"/>
</dbReference>